<protein>
    <submittedName>
        <fullName evidence="3">Alpha/beta fold hydrolase</fullName>
    </submittedName>
</protein>
<dbReference type="Pfam" id="PF00561">
    <property type="entry name" value="Abhydrolase_1"/>
    <property type="match status" value="1"/>
</dbReference>
<keyword evidence="4" id="KW-1185">Reference proteome</keyword>
<keyword evidence="1" id="KW-0575">Peroxidase</keyword>
<dbReference type="InterPro" id="IPR029058">
    <property type="entry name" value="AB_hydrolase_fold"/>
</dbReference>
<name>A0ABV3XMJ9_9ACTN</name>
<dbReference type="PRINTS" id="PR00412">
    <property type="entry name" value="EPOXHYDRLASE"/>
</dbReference>
<evidence type="ECO:0000259" key="2">
    <source>
        <dbReference type="Pfam" id="PF00561"/>
    </source>
</evidence>
<feature type="domain" description="AB hydrolase-1" evidence="2">
    <location>
        <begin position="26"/>
        <end position="267"/>
    </location>
</feature>
<dbReference type="GO" id="GO:0016787">
    <property type="term" value="F:hydrolase activity"/>
    <property type="evidence" value="ECO:0007669"/>
    <property type="project" value="UniProtKB-KW"/>
</dbReference>
<evidence type="ECO:0000313" key="3">
    <source>
        <dbReference type="EMBL" id="MEX5721591.1"/>
    </source>
</evidence>
<dbReference type="EMBL" id="JBFNXQ010000143">
    <property type="protein sequence ID" value="MEX5721591.1"/>
    <property type="molecule type" value="Genomic_DNA"/>
</dbReference>
<organism evidence="3 4">
    <name type="scientific">Geodermatophilus maliterrae</name>
    <dbReference type="NCBI Taxonomy" id="3162531"/>
    <lineage>
        <taxon>Bacteria</taxon>
        <taxon>Bacillati</taxon>
        <taxon>Actinomycetota</taxon>
        <taxon>Actinomycetes</taxon>
        <taxon>Geodermatophilales</taxon>
        <taxon>Geodermatophilaceae</taxon>
        <taxon>Geodermatophilus</taxon>
    </lineage>
</organism>
<accession>A0ABV3XMJ9</accession>
<dbReference type="InterPro" id="IPR000639">
    <property type="entry name" value="Epox_hydrolase-like"/>
</dbReference>
<dbReference type="PANTHER" id="PTHR43433">
    <property type="entry name" value="HYDROLASE, ALPHA/BETA FOLD FAMILY PROTEIN"/>
    <property type="match status" value="1"/>
</dbReference>
<dbReference type="PANTHER" id="PTHR43433:SF4">
    <property type="entry name" value="NON-HEME CHLOROPEROXIDASE-RELATED"/>
    <property type="match status" value="1"/>
</dbReference>
<proteinExistence type="predicted"/>
<dbReference type="InterPro" id="IPR000073">
    <property type="entry name" value="AB_hydrolase_1"/>
</dbReference>
<gene>
    <name evidence="3" type="ORF">ABQ292_24870</name>
</gene>
<keyword evidence="3" id="KW-0378">Hydrolase</keyword>
<dbReference type="InterPro" id="IPR050471">
    <property type="entry name" value="AB_hydrolase"/>
</dbReference>
<dbReference type="Gene3D" id="3.40.50.1820">
    <property type="entry name" value="alpha/beta hydrolase"/>
    <property type="match status" value="1"/>
</dbReference>
<evidence type="ECO:0000313" key="4">
    <source>
        <dbReference type="Proteomes" id="UP001560045"/>
    </source>
</evidence>
<sequence length="282" mass="30053">MPRLPVGTENGQPVELYFEDHGTGRPVVLIHGWPLSGRSWEAQVGPLVEAGHRVVTYDRRGFGASSQPWSGYDYDTFAADLDALLTSLDLTDVALVGFSMGGGEVVRYLSRHGTARVSRAVLAAAVPPYLYKSADNPDGGLDDATIEGFQQGVRSDRPAFLDGFTRDFFTPGGSGLLRGAAVSEQQRQYALRIAEGASPKGTLDCITAFGRTDFRADVAAVTVPTLVIHGDSDAIVPFEVSGKRAHEAIAGSELVVVEGGPHGVNASHPEEFNRALISFLAR</sequence>
<dbReference type="Proteomes" id="UP001560045">
    <property type="component" value="Unassembled WGS sequence"/>
</dbReference>
<dbReference type="SUPFAM" id="SSF53474">
    <property type="entry name" value="alpha/beta-Hydrolases"/>
    <property type="match status" value="1"/>
</dbReference>
<dbReference type="RefSeq" id="WP_369210391.1">
    <property type="nucleotide sequence ID" value="NZ_JBFNXQ010000143.1"/>
</dbReference>
<evidence type="ECO:0000256" key="1">
    <source>
        <dbReference type="ARBA" id="ARBA00022559"/>
    </source>
</evidence>
<reference evidence="3 4" key="1">
    <citation type="submission" date="2024-06" db="EMBL/GenBank/DDBJ databases">
        <title>Draft genome sequence of Geodermatophilus badlandi, a novel member of the Geodermatophilaceae isolated from badland sedimentary rocks in the Red desert, Wyoming, USA.</title>
        <authorList>
            <person name="Ben Tekaya S."/>
            <person name="Nouioui I."/>
            <person name="Flores G.M."/>
            <person name="Shaal M.N."/>
            <person name="Bredoire F."/>
            <person name="Basile F."/>
            <person name="Van Diepen L."/>
            <person name="Ward N.L."/>
        </authorList>
    </citation>
    <scope>NUCLEOTIDE SEQUENCE [LARGE SCALE GENOMIC DNA]</scope>
    <source>
        <strain evidence="3 4">WL48A</strain>
    </source>
</reference>
<comment type="caution">
    <text evidence="3">The sequence shown here is derived from an EMBL/GenBank/DDBJ whole genome shotgun (WGS) entry which is preliminary data.</text>
</comment>
<dbReference type="PRINTS" id="PR00111">
    <property type="entry name" value="ABHYDROLASE"/>
</dbReference>
<keyword evidence="1" id="KW-0560">Oxidoreductase</keyword>